<dbReference type="PANTHER" id="PTHR16295:SF10">
    <property type="entry name" value="EXPRESSED PROTEIN"/>
    <property type="match status" value="1"/>
</dbReference>
<evidence type="ECO:0000313" key="1">
    <source>
        <dbReference type="EMBL" id="CAD7240490.1"/>
    </source>
</evidence>
<protein>
    <submittedName>
        <fullName evidence="1">Uncharacterized protein</fullName>
    </submittedName>
</protein>
<keyword evidence="2" id="KW-1185">Reference proteome</keyword>
<evidence type="ECO:0000313" key="2">
    <source>
        <dbReference type="Proteomes" id="UP000677054"/>
    </source>
</evidence>
<sequence length="572" mass="64103">MGIKNEKSEDVSPPQDDLALSKKPCRYCARPIPSISLELHEVHCQRNLKKCSLCDDVVPVSQMQQHVSEDHALVCCPYCKKRCDKIMMEKHQEYDCAERPSTCKYCEIVMPLSCLPDHIDMCGSKTDHCSDCGKYVQLQHWGLHKESGHNLITPSEKNMDNGREIPHFLHLPDKLQECVTSKNDQIPCEKCCKLFPTHEITIHQATCGMNSFAPLLPSVLSLVGRTCEILYHSAQGRNHINEDLFPSERDRLWNNFKSNARDSPIDDAIRSRPAAMLPSEILASEARAAESNIQEVEDAQKLHVDCQYCGIEVLLEDLEIHEKWYKLGTLLGAVVDLKDIPRGMHAFELGGGHPYSEGHGGAKPKVHKILPKPEYETLNSGVLKFGGCDMSRQDEGGSNVEMMECEVIPCEFCSQLIPFNDLILHSTGCQPQHFQGTLGDEELHRDFRGYFGSPPSAERYTGTVGSKCPKRSTPLAKTLNTIHDGKAPHGNSKARVSKHNALLVIQPEEPLASLLDISRPLQGHRYQAPGGCDTRSPQQDRENLLEIEELRCLVGNTEAYFRSKSEGEKIQH</sequence>
<dbReference type="PANTHER" id="PTHR16295">
    <property type="entry name" value="TRAF-TYPE ZINC FINGER PROTEIN-RELATED"/>
    <property type="match status" value="1"/>
</dbReference>
<accession>A0A7R8ZXF9</accession>
<dbReference type="InterPro" id="IPR013083">
    <property type="entry name" value="Znf_RING/FYVE/PHD"/>
</dbReference>
<proteinExistence type="predicted"/>
<dbReference type="EMBL" id="LR899553">
    <property type="protein sequence ID" value="CAD7240490.1"/>
    <property type="molecule type" value="Genomic_DNA"/>
</dbReference>
<dbReference type="GO" id="GO:0005739">
    <property type="term" value="C:mitochondrion"/>
    <property type="evidence" value="ECO:0007669"/>
    <property type="project" value="TreeGrafter"/>
</dbReference>
<dbReference type="InterPro" id="IPR051986">
    <property type="entry name" value="Innate_Immune_Apopt_Reg"/>
</dbReference>
<dbReference type="Gene3D" id="3.30.40.10">
    <property type="entry name" value="Zinc/RING finger domain, C3HC4 (zinc finger)"/>
    <property type="match status" value="1"/>
</dbReference>
<dbReference type="AlphaFoldDB" id="A0A7R8ZXF9"/>
<organism evidence="1">
    <name type="scientific">Darwinula stevensoni</name>
    <dbReference type="NCBI Taxonomy" id="69355"/>
    <lineage>
        <taxon>Eukaryota</taxon>
        <taxon>Metazoa</taxon>
        <taxon>Ecdysozoa</taxon>
        <taxon>Arthropoda</taxon>
        <taxon>Crustacea</taxon>
        <taxon>Oligostraca</taxon>
        <taxon>Ostracoda</taxon>
        <taxon>Podocopa</taxon>
        <taxon>Podocopida</taxon>
        <taxon>Darwinulocopina</taxon>
        <taxon>Darwinuloidea</taxon>
        <taxon>Darwinulidae</taxon>
        <taxon>Darwinula</taxon>
    </lineage>
</organism>
<dbReference type="OrthoDB" id="6437153at2759"/>
<dbReference type="Proteomes" id="UP000677054">
    <property type="component" value="Unassembled WGS sequence"/>
</dbReference>
<name>A0A7R8ZXF9_9CRUS</name>
<reference evidence="1" key="1">
    <citation type="submission" date="2020-11" db="EMBL/GenBank/DDBJ databases">
        <authorList>
            <person name="Tran Van P."/>
        </authorList>
    </citation>
    <scope>NUCLEOTIDE SEQUENCE</scope>
</reference>
<dbReference type="EMBL" id="CAJPEV010000036">
    <property type="protein sequence ID" value="CAG0879261.1"/>
    <property type="molecule type" value="Genomic_DNA"/>
</dbReference>
<gene>
    <name evidence="1" type="ORF">DSTB1V02_LOCUS513</name>
</gene>